<reference evidence="6 7" key="1">
    <citation type="submission" date="2012-01" db="EMBL/GenBank/DDBJ databases">
        <title>The Genome Sequence of Odoribacter laneus YIT 12061.</title>
        <authorList>
            <consortium name="The Broad Institute Genome Sequencing Platform"/>
            <person name="Earl A."/>
            <person name="Ward D."/>
            <person name="Feldgarden M."/>
            <person name="Gevers D."/>
            <person name="Morotomi M."/>
            <person name="Young S.K."/>
            <person name="Zeng Q."/>
            <person name="Gargeya S."/>
            <person name="Fitzgerald M."/>
            <person name="Haas B."/>
            <person name="Abouelleil A."/>
            <person name="Alvarado L."/>
            <person name="Arachchi H.M."/>
            <person name="Berlin A."/>
            <person name="Chapman S.B."/>
            <person name="Gearin G."/>
            <person name="Goldberg J."/>
            <person name="Griggs A."/>
            <person name="Gujja S."/>
            <person name="Hansen M."/>
            <person name="Heiman D."/>
            <person name="Howarth C."/>
            <person name="Larimer J."/>
            <person name="Lui A."/>
            <person name="MacDonald P.J.P."/>
            <person name="McCowen C."/>
            <person name="Montmayeur A."/>
            <person name="Murphy C."/>
            <person name="Neiman D."/>
            <person name="Pearson M."/>
            <person name="Priest M."/>
            <person name="Roberts A."/>
            <person name="Saif S."/>
            <person name="Shea T."/>
            <person name="Sisk P."/>
            <person name="Stolte C."/>
            <person name="Sykes S."/>
            <person name="Wortman J."/>
            <person name="Nusbaum C."/>
            <person name="Birren B."/>
        </authorList>
    </citation>
    <scope>NUCLEOTIDE SEQUENCE [LARGE SCALE GENOMIC DNA]</scope>
    <source>
        <strain evidence="6 7">YIT 12061</strain>
    </source>
</reference>
<dbReference type="InterPro" id="IPR011032">
    <property type="entry name" value="GroES-like_sf"/>
</dbReference>
<evidence type="ECO:0000256" key="3">
    <source>
        <dbReference type="ARBA" id="ARBA00023002"/>
    </source>
</evidence>
<feature type="signal peptide" evidence="5">
    <location>
        <begin position="1"/>
        <end position="21"/>
    </location>
</feature>
<dbReference type="SUPFAM" id="SSF50129">
    <property type="entry name" value="GroES-like"/>
    <property type="match status" value="1"/>
</dbReference>
<dbReference type="RefSeq" id="WP_009135232.1">
    <property type="nucleotide sequence ID" value="NZ_JH594596.1"/>
</dbReference>
<keyword evidence="3" id="KW-0560">Oxidoreductase</keyword>
<evidence type="ECO:0000256" key="1">
    <source>
        <dbReference type="ARBA" id="ARBA00022723"/>
    </source>
</evidence>
<accession>H1DCM1</accession>
<dbReference type="STRING" id="742817.HMPREF9449_00078"/>
<evidence type="ECO:0000256" key="2">
    <source>
        <dbReference type="ARBA" id="ARBA00022833"/>
    </source>
</evidence>
<feature type="chain" id="PRO_5003548819" description="Alcohol dehydrogenase N-terminal domain-containing protein" evidence="5">
    <location>
        <begin position="22"/>
        <end position="106"/>
    </location>
</feature>
<evidence type="ECO:0000256" key="5">
    <source>
        <dbReference type="SAM" id="SignalP"/>
    </source>
</evidence>
<dbReference type="EMBL" id="ADMC01000001">
    <property type="protein sequence ID" value="EHP51076.1"/>
    <property type="molecule type" value="Genomic_DNA"/>
</dbReference>
<dbReference type="GeneID" id="98070754"/>
<evidence type="ECO:0000256" key="4">
    <source>
        <dbReference type="SAM" id="MobiDB-lite"/>
    </source>
</evidence>
<name>H1DCM1_9BACT</name>
<dbReference type="eggNOG" id="COG1064">
    <property type="taxonomic scope" value="Bacteria"/>
</dbReference>
<evidence type="ECO:0000313" key="7">
    <source>
        <dbReference type="Proteomes" id="UP000004892"/>
    </source>
</evidence>
<organism evidence="6 7">
    <name type="scientific">Odoribacter laneus YIT 12061</name>
    <dbReference type="NCBI Taxonomy" id="742817"/>
    <lineage>
        <taxon>Bacteria</taxon>
        <taxon>Pseudomonadati</taxon>
        <taxon>Bacteroidota</taxon>
        <taxon>Bacteroidia</taxon>
        <taxon>Bacteroidales</taxon>
        <taxon>Odoribacteraceae</taxon>
        <taxon>Odoribacter</taxon>
    </lineage>
</organism>
<dbReference type="HOGENOM" id="CLU_2220487_0_0_10"/>
<comment type="caution">
    <text evidence="6">The sequence shown here is derived from an EMBL/GenBank/DDBJ whole genome shotgun (WGS) entry which is preliminary data.</text>
</comment>
<evidence type="ECO:0008006" key="8">
    <source>
        <dbReference type="Google" id="ProtNLM"/>
    </source>
</evidence>
<feature type="region of interest" description="Disordered" evidence="4">
    <location>
        <begin position="82"/>
        <end position="106"/>
    </location>
</feature>
<dbReference type="GO" id="GO:0016616">
    <property type="term" value="F:oxidoreductase activity, acting on the CH-OH group of donors, NAD or NADP as acceptor"/>
    <property type="evidence" value="ECO:0007669"/>
    <property type="project" value="InterPro"/>
</dbReference>
<keyword evidence="2" id="KW-0862">Zinc</keyword>
<keyword evidence="5" id="KW-0732">Signal</keyword>
<keyword evidence="7" id="KW-1185">Reference proteome</keyword>
<evidence type="ECO:0000313" key="6">
    <source>
        <dbReference type="EMBL" id="EHP51076.1"/>
    </source>
</evidence>
<dbReference type="GO" id="GO:0046872">
    <property type="term" value="F:metal ion binding"/>
    <property type="evidence" value="ECO:0007669"/>
    <property type="project" value="UniProtKB-KW"/>
</dbReference>
<dbReference type="Gene3D" id="3.90.180.10">
    <property type="entry name" value="Medium-chain alcohol dehydrogenases, catalytic domain"/>
    <property type="match status" value="1"/>
</dbReference>
<proteinExistence type="predicted"/>
<dbReference type="PANTHER" id="PTHR42683">
    <property type="entry name" value="ALDEHYDE REDUCTASE"/>
    <property type="match status" value="1"/>
</dbReference>
<gene>
    <name evidence="6" type="ORF">HMPREF9449_00078</name>
</gene>
<keyword evidence="1" id="KW-0479">Metal-binding</keyword>
<protein>
    <recommendedName>
        <fullName evidence="8">Alcohol dehydrogenase N-terminal domain-containing protein</fullName>
    </recommendedName>
</protein>
<dbReference type="Proteomes" id="UP000004892">
    <property type="component" value="Unassembled WGS sequence"/>
</dbReference>
<sequence length="106" mass="11849">MKISLALTTALTFMTMNNTFAQDNSDRISAKGFAVFEEKGHFQPYTFSRHAVGDNDIQIEILYAGICHSDLHHVFADWGRRSIPGFPDTKSRDVRLPSVRTSGNSS</sequence>
<dbReference type="InterPro" id="IPR047109">
    <property type="entry name" value="CAD-like"/>
</dbReference>
<dbReference type="AlphaFoldDB" id="H1DCM1"/>